<comment type="caution">
    <text evidence="1">The sequence shown here is derived from an EMBL/GenBank/DDBJ whole genome shotgun (WGS) entry which is preliminary data.</text>
</comment>
<accession>H1DHW4</accession>
<dbReference type="Proteomes" id="UP000004892">
    <property type="component" value="Unassembled WGS sequence"/>
</dbReference>
<name>H1DHW4_9BACT</name>
<dbReference type="HOGENOM" id="CLU_2918131_0_0_10"/>
<gene>
    <name evidence="1" type="ORF">HMPREF9449_01850</name>
</gene>
<keyword evidence="2" id="KW-1185">Reference proteome</keyword>
<proteinExistence type="predicted"/>
<reference evidence="1 2" key="1">
    <citation type="submission" date="2012-01" db="EMBL/GenBank/DDBJ databases">
        <title>The Genome Sequence of Odoribacter laneus YIT 12061.</title>
        <authorList>
            <consortium name="The Broad Institute Genome Sequencing Platform"/>
            <person name="Earl A."/>
            <person name="Ward D."/>
            <person name="Feldgarden M."/>
            <person name="Gevers D."/>
            <person name="Morotomi M."/>
            <person name="Young S.K."/>
            <person name="Zeng Q."/>
            <person name="Gargeya S."/>
            <person name="Fitzgerald M."/>
            <person name="Haas B."/>
            <person name="Abouelleil A."/>
            <person name="Alvarado L."/>
            <person name="Arachchi H.M."/>
            <person name="Berlin A."/>
            <person name="Chapman S.B."/>
            <person name="Gearin G."/>
            <person name="Goldberg J."/>
            <person name="Griggs A."/>
            <person name="Gujja S."/>
            <person name="Hansen M."/>
            <person name="Heiman D."/>
            <person name="Howarth C."/>
            <person name="Larimer J."/>
            <person name="Lui A."/>
            <person name="MacDonald P.J.P."/>
            <person name="McCowen C."/>
            <person name="Montmayeur A."/>
            <person name="Murphy C."/>
            <person name="Neiman D."/>
            <person name="Pearson M."/>
            <person name="Priest M."/>
            <person name="Roberts A."/>
            <person name="Saif S."/>
            <person name="Shea T."/>
            <person name="Sisk P."/>
            <person name="Stolte C."/>
            <person name="Sykes S."/>
            <person name="Wortman J."/>
            <person name="Nusbaum C."/>
            <person name="Birren B."/>
        </authorList>
    </citation>
    <scope>NUCLEOTIDE SEQUENCE [LARGE SCALE GENOMIC DNA]</scope>
    <source>
        <strain evidence="1 2">YIT 12061</strain>
    </source>
</reference>
<evidence type="ECO:0000313" key="1">
    <source>
        <dbReference type="EMBL" id="EHP47243.1"/>
    </source>
</evidence>
<dbReference type="AlphaFoldDB" id="H1DHW4"/>
<evidence type="ECO:0000313" key="2">
    <source>
        <dbReference type="Proteomes" id="UP000004892"/>
    </source>
</evidence>
<organism evidence="1 2">
    <name type="scientific">Odoribacter laneus YIT 12061</name>
    <dbReference type="NCBI Taxonomy" id="742817"/>
    <lineage>
        <taxon>Bacteria</taxon>
        <taxon>Pseudomonadati</taxon>
        <taxon>Bacteroidota</taxon>
        <taxon>Bacteroidia</taxon>
        <taxon>Bacteroidales</taxon>
        <taxon>Odoribacteraceae</taxon>
        <taxon>Odoribacter</taxon>
    </lineage>
</organism>
<dbReference type="EMBL" id="ADMC01000023">
    <property type="protein sequence ID" value="EHP47243.1"/>
    <property type="molecule type" value="Genomic_DNA"/>
</dbReference>
<protein>
    <submittedName>
        <fullName evidence="1">Uncharacterized protein</fullName>
    </submittedName>
</protein>
<sequence length="61" mass="6719">MILNNLDISADTDVKFNFSSLIDSKPVKGISFNTLAYPQQIEIPPTNKKPARKFSAPIPVS</sequence>